<gene>
    <name evidence="3" type="ORF">J2Z76_002903</name>
</gene>
<accession>A0ABS4GH74</accession>
<dbReference type="NCBIfam" id="TIGR00254">
    <property type="entry name" value="GGDEF"/>
    <property type="match status" value="1"/>
</dbReference>
<dbReference type="InterPro" id="IPR050469">
    <property type="entry name" value="Diguanylate_Cyclase"/>
</dbReference>
<dbReference type="RefSeq" id="WP_209512746.1">
    <property type="nucleotide sequence ID" value="NZ_JAGGKS010000009.1"/>
</dbReference>
<keyword evidence="1" id="KW-0812">Transmembrane</keyword>
<keyword evidence="1" id="KW-1133">Transmembrane helix</keyword>
<name>A0ABS4GH74_9FIRM</name>
<dbReference type="Proteomes" id="UP001519342">
    <property type="component" value="Unassembled WGS sequence"/>
</dbReference>
<evidence type="ECO:0000313" key="3">
    <source>
        <dbReference type="EMBL" id="MBP1927031.1"/>
    </source>
</evidence>
<protein>
    <submittedName>
        <fullName evidence="3">Diguanylate cyclase (GGDEF)-like protein</fullName>
    </submittedName>
</protein>
<dbReference type="InterPro" id="IPR043128">
    <property type="entry name" value="Rev_trsase/Diguanyl_cyclase"/>
</dbReference>
<feature type="transmembrane region" description="Helical" evidence="1">
    <location>
        <begin position="191"/>
        <end position="207"/>
    </location>
</feature>
<dbReference type="InterPro" id="IPR029787">
    <property type="entry name" value="Nucleotide_cyclase"/>
</dbReference>
<dbReference type="SUPFAM" id="SSF55073">
    <property type="entry name" value="Nucleotide cyclase"/>
    <property type="match status" value="1"/>
</dbReference>
<sequence length="373" mass="43011">MNFSISTNVLGIIALCFTINLAVRNTIVDSYKTKIYLYASAVTIILLLLEITTILLESSNINNVLILNKIVNAIGFSMSPLVPYIFILFIKEKIDRNSIIMAIPLLINALISVLSYRTGWLFYFNNQSQYVRGNFFYITTIIGMIYYLILIINLAKNNLVFDNDDKIFLNFLFTIPIFSTILQTIFPGLLIIWGSVALTLLIFYIFLRELQFKYDTISGIKNRETFEKEIEKYQKSYNNITIIMFDLNDFKKINDNLGHKFGDNAIYNAAKILKQSFKNIGEPYRLGGDEFCVICFNVSNEIIDKALGELEAFSNEFNKKNIVKIIFAYGYAKYTKEQSASIYDIIMQADRAMYEHKARLKGLNIRKKDNILI</sequence>
<dbReference type="InterPro" id="IPR000160">
    <property type="entry name" value="GGDEF_dom"/>
</dbReference>
<dbReference type="PROSITE" id="PS50887">
    <property type="entry name" value="GGDEF"/>
    <property type="match status" value="1"/>
</dbReference>
<dbReference type="PANTHER" id="PTHR45138:SF9">
    <property type="entry name" value="DIGUANYLATE CYCLASE DGCM-RELATED"/>
    <property type="match status" value="1"/>
</dbReference>
<dbReference type="Gene3D" id="3.30.70.270">
    <property type="match status" value="1"/>
</dbReference>
<feature type="transmembrane region" description="Helical" evidence="1">
    <location>
        <begin position="70"/>
        <end position="90"/>
    </location>
</feature>
<feature type="transmembrane region" description="Helical" evidence="1">
    <location>
        <begin position="167"/>
        <end position="185"/>
    </location>
</feature>
<comment type="caution">
    <text evidence="3">The sequence shown here is derived from an EMBL/GenBank/DDBJ whole genome shotgun (WGS) entry which is preliminary data.</text>
</comment>
<evidence type="ECO:0000259" key="2">
    <source>
        <dbReference type="PROSITE" id="PS50887"/>
    </source>
</evidence>
<dbReference type="EMBL" id="JAGGKS010000009">
    <property type="protein sequence ID" value="MBP1927031.1"/>
    <property type="molecule type" value="Genomic_DNA"/>
</dbReference>
<evidence type="ECO:0000256" key="1">
    <source>
        <dbReference type="SAM" id="Phobius"/>
    </source>
</evidence>
<dbReference type="Pfam" id="PF00990">
    <property type="entry name" value="GGDEF"/>
    <property type="match status" value="1"/>
</dbReference>
<reference evidence="3 4" key="1">
    <citation type="submission" date="2021-03" db="EMBL/GenBank/DDBJ databases">
        <title>Genomic Encyclopedia of Type Strains, Phase IV (KMG-IV): sequencing the most valuable type-strain genomes for metagenomic binning, comparative biology and taxonomic classification.</title>
        <authorList>
            <person name="Goeker M."/>
        </authorList>
    </citation>
    <scope>NUCLEOTIDE SEQUENCE [LARGE SCALE GENOMIC DNA]</scope>
    <source>
        <strain evidence="3 4">DSM 24004</strain>
    </source>
</reference>
<feature type="transmembrane region" description="Helical" evidence="1">
    <location>
        <begin position="35"/>
        <end position="55"/>
    </location>
</feature>
<feature type="transmembrane region" description="Helical" evidence="1">
    <location>
        <begin position="6"/>
        <end position="23"/>
    </location>
</feature>
<dbReference type="PANTHER" id="PTHR45138">
    <property type="entry name" value="REGULATORY COMPONENTS OF SENSORY TRANSDUCTION SYSTEM"/>
    <property type="match status" value="1"/>
</dbReference>
<feature type="domain" description="GGDEF" evidence="2">
    <location>
        <begin position="238"/>
        <end position="371"/>
    </location>
</feature>
<proteinExistence type="predicted"/>
<feature type="transmembrane region" description="Helical" evidence="1">
    <location>
        <begin position="102"/>
        <end position="123"/>
    </location>
</feature>
<dbReference type="CDD" id="cd01949">
    <property type="entry name" value="GGDEF"/>
    <property type="match status" value="1"/>
</dbReference>
<organism evidence="3 4">
    <name type="scientific">Sedimentibacter acidaminivorans</name>
    <dbReference type="NCBI Taxonomy" id="913099"/>
    <lineage>
        <taxon>Bacteria</taxon>
        <taxon>Bacillati</taxon>
        <taxon>Bacillota</taxon>
        <taxon>Tissierellia</taxon>
        <taxon>Sedimentibacter</taxon>
    </lineage>
</organism>
<dbReference type="SMART" id="SM00267">
    <property type="entry name" value="GGDEF"/>
    <property type="match status" value="1"/>
</dbReference>
<keyword evidence="1" id="KW-0472">Membrane</keyword>
<keyword evidence="4" id="KW-1185">Reference proteome</keyword>
<feature type="transmembrane region" description="Helical" evidence="1">
    <location>
        <begin position="135"/>
        <end position="155"/>
    </location>
</feature>
<evidence type="ECO:0000313" key="4">
    <source>
        <dbReference type="Proteomes" id="UP001519342"/>
    </source>
</evidence>